<dbReference type="Proteomes" id="UP000887159">
    <property type="component" value="Unassembled WGS sequence"/>
</dbReference>
<feature type="disulfide bond" evidence="1">
    <location>
        <begin position="87"/>
        <end position="96"/>
    </location>
</feature>
<comment type="caution">
    <text evidence="4">The sequence shown here is derived from an EMBL/GenBank/DDBJ whole genome shotgun (WGS) entry which is preliminary data.</text>
</comment>
<dbReference type="EMBL" id="BMAU01021321">
    <property type="protein sequence ID" value="GFY13294.1"/>
    <property type="molecule type" value="Genomic_DNA"/>
</dbReference>
<keyword evidence="5" id="KW-1185">Reference proteome</keyword>
<name>A0A8X6VHV0_TRICX</name>
<keyword evidence="1" id="KW-1015">Disulfide bond</keyword>
<reference evidence="4" key="1">
    <citation type="submission" date="2020-08" db="EMBL/GenBank/DDBJ databases">
        <title>Multicomponent nature underlies the extraordinary mechanical properties of spider dragline silk.</title>
        <authorList>
            <person name="Kono N."/>
            <person name="Nakamura H."/>
            <person name="Mori M."/>
            <person name="Yoshida Y."/>
            <person name="Ohtoshi R."/>
            <person name="Malay A.D."/>
            <person name="Moran D.A.P."/>
            <person name="Tomita M."/>
            <person name="Numata K."/>
            <person name="Arakawa K."/>
        </authorList>
    </citation>
    <scope>NUCLEOTIDE SEQUENCE</scope>
</reference>
<accession>A0A8X6VHV0</accession>
<proteinExistence type="predicted"/>
<sequence>MKHMAANSAGTTHAKSGLPTWRVILNVGIVAIVALGILAEMVVLANLETIKKLVIAQDLTGESPCDPNPCKNDGICVIEDEKTKCLCLEPFGGEYCENEKETTTQNIRTSTLMTTPPMLTTPSIKCECGEKSSGCFVDANGIKRCICLPGYAEIKEICSDCYCGMQSLSCRFNSTGDKICQCKPGYGQKNRICVEMCASDSDCLNGGLCKRFEKSSFCECRTHFIGDKCETSTVCDELRERCKAIGALCTQRYGKAACECPPHKTYVLQTGFCEGKTI</sequence>
<dbReference type="PANTHER" id="PTHR24033:SF151">
    <property type="entry name" value="NOTCH 2"/>
    <property type="match status" value="1"/>
</dbReference>
<dbReference type="Pfam" id="PF00008">
    <property type="entry name" value="EGF"/>
    <property type="match status" value="1"/>
</dbReference>
<feature type="transmembrane region" description="Helical" evidence="2">
    <location>
        <begin position="23"/>
        <end position="47"/>
    </location>
</feature>
<feature type="domain" description="EGF-like" evidence="3">
    <location>
        <begin position="61"/>
        <end position="97"/>
    </location>
</feature>
<feature type="domain" description="EGF-like" evidence="3">
    <location>
        <begin position="194"/>
        <end position="230"/>
    </location>
</feature>
<keyword evidence="2" id="KW-0812">Transmembrane</keyword>
<dbReference type="PROSITE" id="PS01186">
    <property type="entry name" value="EGF_2"/>
    <property type="match status" value="1"/>
</dbReference>
<organism evidence="4 5">
    <name type="scientific">Trichonephila clavipes</name>
    <name type="common">Golden silk orbweaver</name>
    <name type="synonym">Nephila clavipes</name>
    <dbReference type="NCBI Taxonomy" id="2585209"/>
    <lineage>
        <taxon>Eukaryota</taxon>
        <taxon>Metazoa</taxon>
        <taxon>Ecdysozoa</taxon>
        <taxon>Arthropoda</taxon>
        <taxon>Chelicerata</taxon>
        <taxon>Arachnida</taxon>
        <taxon>Araneae</taxon>
        <taxon>Araneomorphae</taxon>
        <taxon>Entelegynae</taxon>
        <taxon>Araneoidea</taxon>
        <taxon>Nephilidae</taxon>
        <taxon>Trichonephila</taxon>
    </lineage>
</organism>
<evidence type="ECO:0000313" key="4">
    <source>
        <dbReference type="EMBL" id="GFY13294.1"/>
    </source>
</evidence>
<evidence type="ECO:0000259" key="3">
    <source>
        <dbReference type="PROSITE" id="PS50026"/>
    </source>
</evidence>
<comment type="caution">
    <text evidence="1">Lacks conserved residue(s) required for the propagation of feature annotation.</text>
</comment>
<feature type="disulfide bond" evidence="1">
    <location>
        <begin position="220"/>
        <end position="229"/>
    </location>
</feature>
<dbReference type="InterPro" id="IPR051830">
    <property type="entry name" value="NOTCH_homolog"/>
</dbReference>
<keyword evidence="1" id="KW-0245">EGF-like domain</keyword>
<dbReference type="AlphaFoldDB" id="A0A8X6VHV0"/>
<gene>
    <name evidence="4" type="primary">AVEN_189276-2_1</name>
    <name evidence="4" type="ORF">TNCV_2335581</name>
</gene>
<dbReference type="PANTHER" id="PTHR24033">
    <property type="entry name" value="EGF-LIKE DOMAIN-CONTAINING PROTEIN"/>
    <property type="match status" value="1"/>
</dbReference>
<evidence type="ECO:0000256" key="2">
    <source>
        <dbReference type="SAM" id="Phobius"/>
    </source>
</evidence>
<dbReference type="PROSITE" id="PS50026">
    <property type="entry name" value="EGF_3"/>
    <property type="match status" value="2"/>
</dbReference>
<evidence type="ECO:0000313" key="5">
    <source>
        <dbReference type="Proteomes" id="UP000887159"/>
    </source>
</evidence>
<evidence type="ECO:0000256" key="1">
    <source>
        <dbReference type="PROSITE-ProRule" id="PRU00076"/>
    </source>
</evidence>
<protein>
    <submittedName>
        <fullName evidence="4">EGF-like domain-containing protein</fullName>
    </submittedName>
</protein>
<keyword evidence="2" id="KW-1133">Transmembrane helix</keyword>
<keyword evidence="2" id="KW-0472">Membrane</keyword>
<dbReference type="SMART" id="SM00181">
    <property type="entry name" value="EGF"/>
    <property type="match status" value="4"/>
</dbReference>
<dbReference type="SUPFAM" id="SSF57196">
    <property type="entry name" value="EGF/Laminin"/>
    <property type="match status" value="2"/>
</dbReference>
<dbReference type="InterPro" id="IPR000742">
    <property type="entry name" value="EGF"/>
</dbReference>
<dbReference type="PROSITE" id="PS00022">
    <property type="entry name" value="EGF_1"/>
    <property type="match status" value="2"/>
</dbReference>
<dbReference type="Gene3D" id="2.10.25.10">
    <property type="entry name" value="Laminin"/>
    <property type="match status" value="2"/>
</dbReference>